<feature type="transmembrane region" description="Helical" evidence="1">
    <location>
        <begin position="239"/>
        <end position="261"/>
    </location>
</feature>
<dbReference type="Pfam" id="PF23188">
    <property type="entry name" value="THU_Piezo1"/>
    <property type="match status" value="1"/>
</dbReference>
<accession>A0ABQ8T8Z1</accession>
<comment type="caution">
    <text evidence="4">The sequence shown here is derived from an EMBL/GenBank/DDBJ whole genome shotgun (WGS) entry which is preliminary data.</text>
</comment>
<feature type="transmembrane region" description="Helical" evidence="1">
    <location>
        <begin position="21"/>
        <end position="44"/>
    </location>
</feature>
<evidence type="ECO:0000259" key="3">
    <source>
        <dbReference type="Pfam" id="PF24874"/>
    </source>
</evidence>
<dbReference type="PANTHER" id="PTHR47049">
    <property type="entry name" value="PIEZO-TYPE MECHANOSENSITIVE ION CHANNEL HOMOLOG"/>
    <property type="match status" value="1"/>
</dbReference>
<feature type="domain" description="Piezo THU9 and anchor" evidence="3">
    <location>
        <begin position="237"/>
        <end position="335"/>
    </location>
</feature>
<dbReference type="InterPro" id="IPR056770">
    <property type="entry name" value="Piezo_THU9_anchor"/>
</dbReference>
<feature type="transmembrane region" description="Helical" evidence="1">
    <location>
        <begin position="307"/>
        <end position="329"/>
    </location>
</feature>
<reference evidence="4 5" key="1">
    <citation type="journal article" date="2022" name="Allergy">
        <title>Genome assembly and annotation of Periplaneta americana reveal a comprehensive cockroach allergen profile.</title>
        <authorList>
            <person name="Wang L."/>
            <person name="Xiong Q."/>
            <person name="Saelim N."/>
            <person name="Wang L."/>
            <person name="Nong W."/>
            <person name="Wan A.T."/>
            <person name="Shi M."/>
            <person name="Liu X."/>
            <person name="Cao Q."/>
            <person name="Hui J.H.L."/>
            <person name="Sookrung N."/>
            <person name="Leung T.F."/>
            <person name="Tungtrongchitr A."/>
            <person name="Tsui S.K.W."/>
        </authorList>
    </citation>
    <scope>NUCLEOTIDE SEQUENCE [LARGE SCALE GENOMIC DNA]</scope>
    <source>
        <strain evidence="4">PWHHKU_190912</strain>
    </source>
</reference>
<keyword evidence="5" id="KW-1185">Reference proteome</keyword>
<feature type="transmembrane region" description="Helical" evidence="1">
    <location>
        <begin position="188"/>
        <end position="210"/>
    </location>
</feature>
<dbReference type="Pfam" id="PF24874">
    <property type="entry name" value="Piezo_THU9_anchor"/>
    <property type="match status" value="1"/>
</dbReference>
<dbReference type="Proteomes" id="UP001148838">
    <property type="component" value="Unassembled WGS sequence"/>
</dbReference>
<keyword evidence="1" id="KW-0812">Transmembrane</keyword>
<keyword evidence="1" id="KW-0472">Membrane</keyword>
<protein>
    <submittedName>
        <fullName evidence="4">Uncharacterized protein</fullName>
    </submittedName>
</protein>
<name>A0ABQ8T8Z1_PERAM</name>
<feature type="domain" description="Piezo transmembrane helical unit" evidence="2">
    <location>
        <begin position="31"/>
        <end position="82"/>
    </location>
</feature>
<dbReference type="InterPro" id="IPR027272">
    <property type="entry name" value="Piezo"/>
</dbReference>
<dbReference type="InterPro" id="IPR056768">
    <property type="entry name" value="THU_Piezo"/>
</dbReference>
<evidence type="ECO:0000256" key="1">
    <source>
        <dbReference type="SAM" id="Phobius"/>
    </source>
</evidence>
<gene>
    <name evidence="4" type="ORF">ANN_12021</name>
</gene>
<evidence type="ECO:0000313" key="4">
    <source>
        <dbReference type="EMBL" id="KAJ4442155.1"/>
    </source>
</evidence>
<dbReference type="PANTHER" id="PTHR47049:SF2">
    <property type="entry name" value="PIEZO-TYPE MECHANOSENSITIVE ION CHANNEL HOMOLOG"/>
    <property type="match status" value="1"/>
</dbReference>
<proteinExistence type="predicted"/>
<organism evidence="4 5">
    <name type="scientific">Periplaneta americana</name>
    <name type="common">American cockroach</name>
    <name type="synonym">Blatta americana</name>
    <dbReference type="NCBI Taxonomy" id="6978"/>
    <lineage>
        <taxon>Eukaryota</taxon>
        <taxon>Metazoa</taxon>
        <taxon>Ecdysozoa</taxon>
        <taxon>Arthropoda</taxon>
        <taxon>Hexapoda</taxon>
        <taxon>Insecta</taxon>
        <taxon>Pterygota</taxon>
        <taxon>Neoptera</taxon>
        <taxon>Polyneoptera</taxon>
        <taxon>Dictyoptera</taxon>
        <taxon>Blattodea</taxon>
        <taxon>Blattoidea</taxon>
        <taxon>Blattidae</taxon>
        <taxon>Blattinae</taxon>
        <taxon>Periplaneta</taxon>
    </lineage>
</organism>
<keyword evidence="1" id="KW-1133">Transmembrane helix</keyword>
<evidence type="ECO:0000259" key="2">
    <source>
        <dbReference type="Pfam" id="PF23188"/>
    </source>
</evidence>
<dbReference type="EMBL" id="JAJSOF020000015">
    <property type="protein sequence ID" value="KAJ4442155.1"/>
    <property type="molecule type" value="Genomic_DNA"/>
</dbReference>
<sequence>MSSISESHEIKTEKHMAIWKLLLALWMAFQAHTDLICYVIIFWYHMESASILSLPLPLMVLLWGTLSLPRPSVTFWAQLQKYKSNQSLIMITNQSMLKSLGLWLSKYEIDLEHDDQEFSLDEEGLHPLEKHKTTESEEVMPLISRGHESSSKMILSHLSSDLIPEPIRNNSKKKILLRMKEEDLKKNLSFSVALGYVLKSLSSMSLLLLVCELVKEYCSPVSEFFSTLLHPPSHGAVDVYAFMFFCELFNFVLTIFGYSAFGSDVIGDTEITSYLEEDRVPTQFLIIMLIQFTLIVIDRALYLRKFIIGKIIFQIFLIIIIHVWMFFLLPYSTGKFATLESSETEKELDVNSVWENIRDSIKIAAEQSIGYYETKKKKPWFDEDCCMVVERRTQAKLKFLQDPVEEKRDNYFNERREASRLRNKKREVT</sequence>
<evidence type="ECO:0000313" key="5">
    <source>
        <dbReference type="Proteomes" id="UP001148838"/>
    </source>
</evidence>